<evidence type="ECO:0000259" key="1">
    <source>
        <dbReference type="Pfam" id="PF01345"/>
    </source>
</evidence>
<feature type="domain" description="DUF11" evidence="1">
    <location>
        <begin position="466"/>
        <end position="531"/>
    </location>
</feature>
<dbReference type="Pfam" id="PF01345">
    <property type="entry name" value="DUF11"/>
    <property type="match status" value="5"/>
</dbReference>
<feature type="domain" description="DUF11" evidence="1">
    <location>
        <begin position="307"/>
        <end position="353"/>
    </location>
</feature>
<gene>
    <name evidence="3" type="ORF">ACFO6Q_03165</name>
</gene>
<dbReference type="InterPro" id="IPR013783">
    <property type="entry name" value="Ig-like_fold"/>
</dbReference>
<dbReference type="InterPro" id="IPR047589">
    <property type="entry name" value="DUF11_rpt"/>
</dbReference>
<feature type="domain" description="DUF5979" evidence="2">
    <location>
        <begin position="1075"/>
        <end position="1173"/>
    </location>
</feature>
<accession>A0ABV9QRL7</accession>
<evidence type="ECO:0000313" key="3">
    <source>
        <dbReference type="EMBL" id="MFC4819305.1"/>
    </source>
</evidence>
<feature type="domain" description="DUF11" evidence="1">
    <location>
        <begin position="15"/>
        <end position="140"/>
    </location>
</feature>
<feature type="domain" description="DUF11" evidence="1">
    <location>
        <begin position="148"/>
        <end position="197"/>
    </location>
</feature>
<evidence type="ECO:0000259" key="2">
    <source>
        <dbReference type="Pfam" id="PF19407"/>
    </source>
</evidence>
<feature type="domain" description="DUF5979" evidence="2">
    <location>
        <begin position="1506"/>
        <end position="1587"/>
    </location>
</feature>
<dbReference type="Proteomes" id="UP001595886">
    <property type="component" value="Unassembled WGS sequence"/>
</dbReference>
<dbReference type="InterPro" id="IPR046022">
    <property type="entry name" value="DUF5979"/>
</dbReference>
<feature type="domain" description="DUF11" evidence="1">
    <location>
        <begin position="618"/>
        <end position="744"/>
    </location>
</feature>
<dbReference type="PANTHER" id="PTHR34819:SF3">
    <property type="entry name" value="CELL SURFACE PROTEIN"/>
    <property type="match status" value="1"/>
</dbReference>
<feature type="domain" description="DUF5979" evidence="2">
    <location>
        <begin position="754"/>
        <end position="855"/>
    </location>
</feature>
<dbReference type="InterPro" id="IPR051172">
    <property type="entry name" value="Chlamydia_OmcB"/>
</dbReference>
<protein>
    <submittedName>
        <fullName evidence="3">DUF5979 domain-containing protein</fullName>
    </submittedName>
</protein>
<reference evidence="4" key="1">
    <citation type="journal article" date="2019" name="Int. J. Syst. Evol. Microbiol.">
        <title>The Global Catalogue of Microorganisms (GCM) 10K type strain sequencing project: providing services to taxonomists for standard genome sequencing and annotation.</title>
        <authorList>
            <consortium name="The Broad Institute Genomics Platform"/>
            <consortium name="The Broad Institute Genome Sequencing Center for Infectious Disease"/>
            <person name="Wu L."/>
            <person name="Ma J."/>
        </authorList>
    </citation>
    <scope>NUCLEOTIDE SEQUENCE [LARGE SCALE GENOMIC DNA]</scope>
    <source>
        <strain evidence="4">CCUG 30340</strain>
    </source>
</reference>
<feature type="domain" description="DUF5979" evidence="2">
    <location>
        <begin position="863"/>
        <end position="963"/>
    </location>
</feature>
<sequence>MFALLPALAFGQSADLQITKSGPVSASGGDAFAYTLVMGNNGPGGADLATFQDTLPPGVTDVAASCTSATNGAACPATLSVSNASVSGTIPTFPNLGEVAIQVTGTFAVSGPASLTNVATIAAPAGVTDPMPASNTSTVSTAMSYVADLVVTKNQTPADFVSGSPVTYTVTVANHGPSSADGARLYDFFRTGGTGSYLNVVTNFLGCSAAGGAVCPANAGFGNISGTIGGADRPLFNVVVPTLPSGGSLTIVYTMTPTLGAAPCSTSAGYIQNFIHPTAPNGVVDPVDPEASAFMTTPAAAACPQADIVVSKSQSPSEFVSGSPVTYTITVANNGPSAADGANLLDFFRSGGTGSYLNVVTNFLGCTAAGGAVCPAAGSFGNLSGPIGSADRTLFSVVVPTFPVGGSLTIVYTMTPTLGAAPCDTPAGYLQNFIRSTPPPGVVDPTVQEASAFMTTPAAAACPQADLVVTKTQTPTHFVSGAPVTYTMTVANNGPSAADGARLLDFFRSGGTGSQLDVQTGFVGCTAAGGAVCPAAASFGNISGVLGPSDRTLFSVLVPTLPVGGSLTIVYTMTPTLGGSPCTPSGYLQNFLRSTPPAGTTDPVDQEASAFMGFSCADVSVNKSVTPVATTSGNLVTYTVDVANSGPADTTDIAFSDPLPGGFVYASADCTVLTAPAACGAVGYDGGTHTVSSTIASLGNGGAVRLRITGTAGSIPGTYPNIAQATVNADTIDPATSSNSSQVNLQISNTSSPLTVVKTIAGAPAGGLPAALTFTGTVTCGTQPPQNWSATVAAGAVSGSSGALTFFDGDTCHVTEDAPPAAPVDYAWSGAPVVDPDPTPALGPATPMTVNVRNTLVGDPGTLTITKNVSGGPAGGASGSFTFAVSCTPSNTAIANQTVTLGGASSGSVTVAGIPAGDTCTVAEQAPLPAPPAGYSYGPLPAPATTAAMTPAGAIAAVVTNTLTADPGTIRIGKVLSLPAGVTGPFDFQFVATCDRPVAGSHFSATLGNFPGNASVDIAGIPAGATCTVAETLPAPPAGYGWAEPVVSPLNPAGPMPAGGVQNATATNGLRSGSLTLSKTVTGETAGYVAGSTFALTVDCRIGNFSEPGFPDTRLLTDGGSFSYPNVAPGATCSVTEGVLPATGGPQFAYQSPLLPAAVVIADGTPASLDVRNPIALVTGALTVNKIVVGQIDGYVPGSTFPITTDCRIGGVSQAGFPDTRNLADGQSHTYAGVPAGAACSATEDSVPATSGVQYAYDAAVINGPVEIVANASSSLTVQNPIRLLTGSVTLSKTVSGATVGYLAGSTFPIRLACTDPSGTPITPAAANLVDGGSRTFAGLPNGSRCSASEGGLPGTSGGQYVYATPLIGPDVSVATDADRGIAVTNPIELLTGRLTVTKTVTGGPAGYAGRFPIRVACTIDGAVVGGILPADTQNVDAGQDAPGSATFDNIPRGATCTVAEGALPAPPANHVWATPQIAQPATIGAVTAGASVANRLTRIDAPFFLRKTVAGGPAAGVSGRFSFDVDCGEAGRFVHTVALNGAASGSVRIDDLPAGAVCTFREAAGLPAAPPGFAWTAPPPAQTVTIDGRDVGFINTLEASGEGAPEVRPVPLDPRTMLLGIALGVLGLTWVHRRRSAARR</sequence>
<name>A0ABV9QRL7_9GAMM</name>
<feature type="domain" description="DUF5979" evidence="2">
    <location>
        <begin position="984"/>
        <end position="1068"/>
    </location>
</feature>
<dbReference type="EMBL" id="JBHSHD010000003">
    <property type="protein sequence ID" value="MFC4819305.1"/>
    <property type="molecule type" value="Genomic_DNA"/>
</dbReference>
<feature type="domain" description="DUF5979" evidence="2">
    <location>
        <begin position="1289"/>
        <end position="1386"/>
    </location>
</feature>
<proteinExistence type="predicted"/>
<dbReference type="Pfam" id="PF19407">
    <property type="entry name" value="DUF5979"/>
    <property type="match status" value="8"/>
</dbReference>
<comment type="caution">
    <text evidence="3">The sequence shown here is derived from an EMBL/GenBank/DDBJ whole genome shotgun (WGS) entry which is preliminary data.</text>
</comment>
<keyword evidence="4" id="KW-1185">Reference proteome</keyword>
<dbReference type="InterPro" id="IPR001434">
    <property type="entry name" value="OmcB-like_DUF11"/>
</dbReference>
<dbReference type="RefSeq" id="WP_380019062.1">
    <property type="nucleotide sequence ID" value="NZ_JBHSHD010000003.1"/>
</dbReference>
<feature type="domain" description="DUF5979" evidence="2">
    <location>
        <begin position="1182"/>
        <end position="1280"/>
    </location>
</feature>
<dbReference type="Gene3D" id="2.60.40.10">
    <property type="entry name" value="Immunoglobulins"/>
    <property type="match status" value="3"/>
</dbReference>
<organism evidence="3 4">
    <name type="scientific">Dokdonella ginsengisoli</name>
    <dbReference type="NCBI Taxonomy" id="363846"/>
    <lineage>
        <taxon>Bacteria</taxon>
        <taxon>Pseudomonadati</taxon>
        <taxon>Pseudomonadota</taxon>
        <taxon>Gammaproteobacteria</taxon>
        <taxon>Lysobacterales</taxon>
        <taxon>Rhodanobacteraceae</taxon>
        <taxon>Dokdonella</taxon>
    </lineage>
</organism>
<dbReference type="PANTHER" id="PTHR34819">
    <property type="entry name" value="LARGE CYSTEINE-RICH PERIPLASMIC PROTEIN OMCB"/>
    <property type="match status" value="1"/>
</dbReference>
<feature type="domain" description="DUF5979" evidence="2">
    <location>
        <begin position="1395"/>
        <end position="1491"/>
    </location>
</feature>
<evidence type="ECO:0000313" key="4">
    <source>
        <dbReference type="Proteomes" id="UP001595886"/>
    </source>
</evidence>
<dbReference type="NCBIfam" id="TIGR01451">
    <property type="entry name" value="B_ant_repeat"/>
    <property type="match status" value="5"/>
</dbReference>